<evidence type="ECO:0000313" key="1">
    <source>
        <dbReference type="EMBL" id="AJZ76447.1"/>
    </source>
</evidence>
<dbReference type="AlphaFoldDB" id="A0A3G1B3K6"/>
<dbReference type="RefSeq" id="WP_048187215.1">
    <property type="nucleotide sequence ID" value="NZ_CP011097.1"/>
</dbReference>
<name>A0A3G1B3K6_9ARCH</name>
<dbReference type="KEGG" id="tah:SU86_008865"/>
<dbReference type="OrthoDB" id="9885at2157"/>
<accession>A0A3G1B3K6</accession>
<dbReference type="Proteomes" id="UP000266745">
    <property type="component" value="Chromosome"/>
</dbReference>
<keyword evidence="2" id="KW-1185">Reference proteome</keyword>
<protein>
    <submittedName>
        <fullName evidence="1">Uncharacterized protein</fullName>
    </submittedName>
</protein>
<dbReference type="EMBL" id="CP011097">
    <property type="protein sequence ID" value="AJZ76447.1"/>
    <property type="molecule type" value="Genomic_DNA"/>
</dbReference>
<dbReference type="STRING" id="1603555.SU86_008865"/>
<reference evidence="1 2" key="1">
    <citation type="journal article" date="2016" name="Sci. Rep.">
        <title>A novel ammonia-oxidizing archaeon from wastewater treatment plant: Its enrichment, physiological and genomic characteristics.</title>
        <authorList>
            <person name="Li Y."/>
            <person name="Ding K."/>
            <person name="Wen X."/>
            <person name="Zhang B."/>
            <person name="Shen B."/>
            <person name="Yang Y."/>
        </authorList>
    </citation>
    <scope>NUCLEOTIDE SEQUENCE [LARGE SCALE GENOMIC DNA]</scope>
    <source>
        <strain evidence="1 2">SAT1</strain>
    </source>
</reference>
<gene>
    <name evidence="1" type="ORF">SU86_008865</name>
</gene>
<proteinExistence type="predicted"/>
<sequence length="155" mass="18218">MQVNDTTQKKSEWASLGEELGKEEPQYLSVCDVWKDSVHKLVTKAEYQTPIYLQAYTQVHTEFLHCVDNLFGTCYLWQKQYFDRLGIDKGVLNVYGQLYDSWVDQTLNAMDTYANYKKMQADMMVNTMKLGNDILHSWIDAYGRAVSFWMNQFNH</sequence>
<organism evidence="1 2">
    <name type="scientific">Candidatus Nitrosotenuis cloacae</name>
    <dbReference type="NCBI Taxonomy" id="1603555"/>
    <lineage>
        <taxon>Archaea</taxon>
        <taxon>Nitrososphaerota</taxon>
        <taxon>Candidatus Nitrosotenuis</taxon>
    </lineage>
</organism>
<evidence type="ECO:0000313" key="2">
    <source>
        <dbReference type="Proteomes" id="UP000266745"/>
    </source>
</evidence>
<dbReference type="GeneID" id="24874672"/>